<dbReference type="GO" id="GO:0046872">
    <property type="term" value="F:metal ion binding"/>
    <property type="evidence" value="ECO:0007669"/>
    <property type="project" value="UniProtKB-KW"/>
</dbReference>
<dbReference type="Gene3D" id="1.10.1380.10">
    <property type="entry name" value="Neutral endopeptidase , domain2"/>
    <property type="match status" value="1"/>
</dbReference>
<dbReference type="PANTHER" id="PTHR11733:SF240">
    <property type="entry name" value="GH14155P-RELATED"/>
    <property type="match status" value="1"/>
</dbReference>
<dbReference type="InterPro" id="IPR000718">
    <property type="entry name" value="Peptidase_M13"/>
</dbReference>
<keyword evidence="2" id="KW-0645">Protease</keyword>
<dbReference type="GO" id="GO:0005886">
    <property type="term" value="C:plasma membrane"/>
    <property type="evidence" value="ECO:0007669"/>
    <property type="project" value="TreeGrafter"/>
</dbReference>
<dbReference type="AlphaFoldDB" id="A0A6P8HLN2"/>
<keyword evidence="3" id="KW-0479">Metal-binding</keyword>
<dbReference type="GO" id="GO:0016485">
    <property type="term" value="P:protein processing"/>
    <property type="evidence" value="ECO:0007669"/>
    <property type="project" value="TreeGrafter"/>
</dbReference>
<proteinExistence type="predicted"/>
<dbReference type="Gene3D" id="3.40.390.10">
    <property type="entry name" value="Collagenase (Catalytic Domain)"/>
    <property type="match status" value="1"/>
</dbReference>
<dbReference type="GeneID" id="116293372"/>
<keyword evidence="7" id="KW-1133">Transmembrane helix</keyword>
<dbReference type="InParanoid" id="A0A6P8HLN2"/>
<comment type="cofactor">
    <cofactor evidence="1">
        <name>Zn(2+)</name>
        <dbReference type="ChEBI" id="CHEBI:29105"/>
    </cofactor>
</comment>
<keyword evidence="4" id="KW-0378">Hydrolase</keyword>
<protein>
    <submittedName>
        <fullName evidence="11">Endothelin-converting enzyme homolog</fullName>
    </submittedName>
</protein>
<keyword evidence="10" id="KW-1185">Reference proteome</keyword>
<gene>
    <name evidence="11" type="primary">LOC116293372</name>
</gene>
<dbReference type="Pfam" id="PF01431">
    <property type="entry name" value="Peptidase_M13"/>
    <property type="match status" value="1"/>
</dbReference>
<evidence type="ECO:0000259" key="9">
    <source>
        <dbReference type="Pfam" id="PF05649"/>
    </source>
</evidence>
<dbReference type="SUPFAM" id="SSF55486">
    <property type="entry name" value="Metalloproteases ('zincins'), catalytic domain"/>
    <property type="match status" value="1"/>
</dbReference>
<dbReference type="Pfam" id="PF05649">
    <property type="entry name" value="Peptidase_M13_N"/>
    <property type="match status" value="1"/>
</dbReference>
<dbReference type="OrthoDB" id="6475849at2759"/>
<evidence type="ECO:0000256" key="2">
    <source>
        <dbReference type="ARBA" id="ARBA00022670"/>
    </source>
</evidence>
<dbReference type="Proteomes" id="UP000515163">
    <property type="component" value="Unplaced"/>
</dbReference>
<feature type="domain" description="Peptidase M13 N-terminal" evidence="9">
    <location>
        <begin position="45"/>
        <end position="287"/>
    </location>
</feature>
<accession>A0A6P8HLN2</accession>
<evidence type="ECO:0000259" key="8">
    <source>
        <dbReference type="Pfam" id="PF01431"/>
    </source>
</evidence>
<dbReference type="InterPro" id="IPR042089">
    <property type="entry name" value="Peptidase_M13_dom_2"/>
</dbReference>
<evidence type="ECO:0000313" key="10">
    <source>
        <dbReference type="Proteomes" id="UP000515163"/>
    </source>
</evidence>
<evidence type="ECO:0000313" key="11">
    <source>
        <dbReference type="RefSeq" id="XP_031556656.1"/>
    </source>
</evidence>
<dbReference type="InterPro" id="IPR024079">
    <property type="entry name" value="MetalloPept_cat_dom_sf"/>
</dbReference>
<evidence type="ECO:0000256" key="1">
    <source>
        <dbReference type="ARBA" id="ARBA00001947"/>
    </source>
</evidence>
<name>A0A6P8HLN2_ACTTE</name>
<evidence type="ECO:0000256" key="5">
    <source>
        <dbReference type="ARBA" id="ARBA00022833"/>
    </source>
</evidence>
<dbReference type="InterPro" id="IPR018497">
    <property type="entry name" value="Peptidase_M13_C"/>
</dbReference>
<sequence>MGRMTNSDSGGRQENKRWSLIHGSRFLTILLVISMIHVAASQNKMSTLDQGLNKIRSPRYVKTAGKTNTQSSRRTAAEKYITDLVKVLGGNTSIVTKVKELLDFEAKLKEVKNLKHSNESSMTNLTLDQLQQKVPQFNWSKHLNQMFAPHNITGTEIIHAALPYLKKTMELIQNASKSVLANYLVWHVIKKEVAYSSFNKKVPISIAKRKEQCVDETESTFMDLIQAAYVTTYGKRIKRIKNMVEELTNAIRQALKRNVNHLIWVDAESRKKINEKIDNMRNEIGFPDYLSSPERVKQKFKKYDTLTLKKDEYFKNKIALSKFNHLQMLMKFRQPVSVDHGWPVFAHEGEDGARYIYDTNFLVQPLTSLRPPFFYESEYLRAVNFGAMGANIGKSITLAFGLIGRKYDKNGLPFSTGQGWSRRSLRNIEIKGRCFIRQYSQYKLFGRWQVDGKHNYLDENIDTDGLKAANKAYHDWAQQNPSKTWLLPELNLTNEQLFYTAFAQTYCRKGTPDGLHKAFIKAGSYDDKFGVIGALCNSCEFANAFKCKKYSPMNPPHKCNLWSKDGNLY</sequence>
<dbReference type="RefSeq" id="XP_031556656.1">
    <property type="nucleotide sequence ID" value="XM_031700796.1"/>
</dbReference>
<keyword evidence="7" id="KW-0472">Membrane</keyword>
<dbReference type="CDD" id="cd08662">
    <property type="entry name" value="M13"/>
    <property type="match status" value="1"/>
</dbReference>
<dbReference type="PROSITE" id="PS51885">
    <property type="entry name" value="NEPRILYSIN"/>
    <property type="match status" value="1"/>
</dbReference>
<evidence type="ECO:0000256" key="6">
    <source>
        <dbReference type="ARBA" id="ARBA00023049"/>
    </source>
</evidence>
<dbReference type="GO" id="GO:0004222">
    <property type="term" value="F:metalloendopeptidase activity"/>
    <property type="evidence" value="ECO:0007669"/>
    <property type="project" value="InterPro"/>
</dbReference>
<dbReference type="InterPro" id="IPR008753">
    <property type="entry name" value="Peptidase_M13_N"/>
</dbReference>
<reference evidence="11" key="1">
    <citation type="submission" date="2025-08" db="UniProtKB">
        <authorList>
            <consortium name="RefSeq"/>
        </authorList>
    </citation>
    <scope>IDENTIFICATION</scope>
    <source>
        <tissue evidence="11">Tentacle</tissue>
    </source>
</reference>
<feature type="transmembrane region" description="Helical" evidence="7">
    <location>
        <begin position="20"/>
        <end position="40"/>
    </location>
</feature>
<keyword evidence="7" id="KW-0812">Transmembrane</keyword>
<evidence type="ECO:0000256" key="7">
    <source>
        <dbReference type="SAM" id="Phobius"/>
    </source>
</evidence>
<dbReference type="PANTHER" id="PTHR11733">
    <property type="entry name" value="ZINC METALLOPROTEASE FAMILY M13 NEPRILYSIN-RELATED"/>
    <property type="match status" value="1"/>
</dbReference>
<feature type="domain" description="Peptidase M13 C-terminal" evidence="8">
    <location>
        <begin position="353"/>
        <end position="560"/>
    </location>
</feature>
<evidence type="ECO:0000256" key="4">
    <source>
        <dbReference type="ARBA" id="ARBA00022801"/>
    </source>
</evidence>
<keyword evidence="6" id="KW-0482">Metalloprotease</keyword>
<evidence type="ECO:0000256" key="3">
    <source>
        <dbReference type="ARBA" id="ARBA00022723"/>
    </source>
</evidence>
<organism evidence="10 11">
    <name type="scientific">Actinia tenebrosa</name>
    <name type="common">Australian red waratah sea anemone</name>
    <dbReference type="NCBI Taxonomy" id="6105"/>
    <lineage>
        <taxon>Eukaryota</taxon>
        <taxon>Metazoa</taxon>
        <taxon>Cnidaria</taxon>
        <taxon>Anthozoa</taxon>
        <taxon>Hexacorallia</taxon>
        <taxon>Actiniaria</taxon>
        <taxon>Actiniidae</taxon>
        <taxon>Actinia</taxon>
    </lineage>
</organism>
<keyword evidence="5" id="KW-0862">Zinc</keyword>
<dbReference type="KEGG" id="aten:116293372"/>